<dbReference type="Proteomes" id="UP001497623">
    <property type="component" value="Unassembled WGS sequence"/>
</dbReference>
<dbReference type="PANTHER" id="PTHR48094:SF12">
    <property type="entry name" value="PARKINSON DISEASE PROTEIN 7 HOMOLOG"/>
    <property type="match status" value="1"/>
</dbReference>
<protein>
    <recommendedName>
        <fullName evidence="1">DJ-1/PfpI domain-containing protein</fullName>
    </recommendedName>
</protein>
<sequence length="169" mass="17879">MPYGKNNWEGKIGNYGRHPGTTISSRQNFTELVSSFSFVLTTDTMSKSAILLLAEGAEEMEAVITIDTLRRAGVNVTVAGLNGAGPVKCSRDVIIVPDMSLEDAVAKGPYDAVLLPGGLKGAEALGASSMVKDLLVKQQADRKIVGAICAVFEFLMNNQRIGGEAEVTC</sequence>
<comment type="caution">
    <text evidence="2">The sequence shown here is derived from an EMBL/GenBank/DDBJ whole genome shotgun (WGS) entry which is preliminary data.</text>
</comment>
<evidence type="ECO:0000313" key="3">
    <source>
        <dbReference type="Proteomes" id="UP001497623"/>
    </source>
</evidence>
<dbReference type="GO" id="GO:0005634">
    <property type="term" value="C:nucleus"/>
    <property type="evidence" value="ECO:0007669"/>
    <property type="project" value="TreeGrafter"/>
</dbReference>
<dbReference type="SUPFAM" id="SSF52317">
    <property type="entry name" value="Class I glutamine amidotransferase-like"/>
    <property type="match status" value="1"/>
</dbReference>
<dbReference type="Gene3D" id="3.40.50.880">
    <property type="match status" value="1"/>
</dbReference>
<dbReference type="GO" id="GO:0006979">
    <property type="term" value="P:response to oxidative stress"/>
    <property type="evidence" value="ECO:0007669"/>
    <property type="project" value="TreeGrafter"/>
</dbReference>
<dbReference type="EMBL" id="CAXKWB010013348">
    <property type="protein sequence ID" value="CAL4107400.1"/>
    <property type="molecule type" value="Genomic_DNA"/>
</dbReference>
<dbReference type="GO" id="GO:1903189">
    <property type="term" value="P:glyoxal metabolic process"/>
    <property type="evidence" value="ECO:0007669"/>
    <property type="project" value="TreeGrafter"/>
</dbReference>
<evidence type="ECO:0000259" key="1">
    <source>
        <dbReference type="Pfam" id="PF01965"/>
    </source>
</evidence>
<evidence type="ECO:0000313" key="2">
    <source>
        <dbReference type="EMBL" id="CAL4107400.1"/>
    </source>
</evidence>
<reference evidence="2 3" key="1">
    <citation type="submission" date="2024-05" db="EMBL/GenBank/DDBJ databases">
        <authorList>
            <person name="Wallberg A."/>
        </authorList>
    </citation>
    <scope>NUCLEOTIDE SEQUENCE [LARGE SCALE GENOMIC DNA]</scope>
</reference>
<dbReference type="PANTHER" id="PTHR48094">
    <property type="entry name" value="PROTEIN/NUCLEIC ACID DEGLYCASE DJ-1-RELATED"/>
    <property type="match status" value="1"/>
</dbReference>
<dbReference type="GO" id="GO:0005739">
    <property type="term" value="C:mitochondrion"/>
    <property type="evidence" value="ECO:0007669"/>
    <property type="project" value="TreeGrafter"/>
</dbReference>
<dbReference type="InterPro" id="IPR002818">
    <property type="entry name" value="DJ-1/PfpI"/>
</dbReference>
<keyword evidence="3" id="KW-1185">Reference proteome</keyword>
<feature type="domain" description="DJ-1/PfpI" evidence="1">
    <location>
        <begin position="47"/>
        <end position="163"/>
    </location>
</feature>
<dbReference type="InterPro" id="IPR050325">
    <property type="entry name" value="Prot/Nucl_acid_deglycase"/>
</dbReference>
<name>A0AAV2QYM8_MEGNR</name>
<dbReference type="AlphaFoldDB" id="A0AAV2QYM8"/>
<feature type="non-terminal residue" evidence="2">
    <location>
        <position position="169"/>
    </location>
</feature>
<proteinExistence type="predicted"/>
<dbReference type="Pfam" id="PF01965">
    <property type="entry name" value="DJ-1_PfpI"/>
    <property type="match status" value="1"/>
</dbReference>
<dbReference type="InterPro" id="IPR029062">
    <property type="entry name" value="Class_I_gatase-like"/>
</dbReference>
<gene>
    <name evidence="2" type="ORF">MNOR_LOCUS18557</name>
</gene>
<accession>A0AAV2QYM8</accession>
<organism evidence="2 3">
    <name type="scientific">Meganyctiphanes norvegica</name>
    <name type="common">Northern krill</name>
    <name type="synonym">Thysanopoda norvegica</name>
    <dbReference type="NCBI Taxonomy" id="48144"/>
    <lineage>
        <taxon>Eukaryota</taxon>
        <taxon>Metazoa</taxon>
        <taxon>Ecdysozoa</taxon>
        <taxon>Arthropoda</taxon>
        <taxon>Crustacea</taxon>
        <taxon>Multicrustacea</taxon>
        <taxon>Malacostraca</taxon>
        <taxon>Eumalacostraca</taxon>
        <taxon>Eucarida</taxon>
        <taxon>Euphausiacea</taxon>
        <taxon>Euphausiidae</taxon>
        <taxon>Meganyctiphanes</taxon>
    </lineage>
</organism>